<accession>A0ABP0TSH3</accession>
<keyword evidence="6" id="KW-0325">Glycoprotein</keyword>
<evidence type="ECO:0000256" key="1">
    <source>
        <dbReference type="ARBA" id="ARBA00004606"/>
    </source>
</evidence>
<gene>
    <name evidence="7" type="ORF">CSSPTR1EN2_LOCUS7135</name>
</gene>
<evidence type="ECO:0000313" key="8">
    <source>
        <dbReference type="Proteomes" id="UP001497512"/>
    </source>
</evidence>
<evidence type="ECO:0000256" key="4">
    <source>
        <dbReference type="ARBA" id="ARBA00022968"/>
    </source>
</evidence>
<dbReference type="PANTHER" id="PTHR10108:SF1058">
    <property type="entry name" value="METHYLTRANSFERASE PMT18-RELATED"/>
    <property type="match status" value="1"/>
</dbReference>
<feature type="transmembrane region" description="Helical" evidence="6">
    <location>
        <begin position="21"/>
        <end position="39"/>
    </location>
</feature>
<organism evidence="7 8">
    <name type="scientific">Sphagnum troendelagicum</name>
    <dbReference type="NCBI Taxonomy" id="128251"/>
    <lineage>
        <taxon>Eukaryota</taxon>
        <taxon>Viridiplantae</taxon>
        <taxon>Streptophyta</taxon>
        <taxon>Embryophyta</taxon>
        <taxon>Bryophyta</taxon>
        <taxon>Sphagnophytina</taxon>
        <taxon>Sphagnopsida</taxon>
        <taxon>Sphagnales</taxon>
        <taxon>Sphagnaceae</taxon>
        <taxon>Sphagnum</taxon>
    </lineage>
</organism>
<evidence type="ECO:0000313" key="7">
    <source>
        <dbReference type="EMBL" id="CAK9203936.1"/>
    </source>
</evidence>
<dbReference type="EMBL" id="OZ019906">
    <property type="protein sequence ID" value="CAK9203936.1"/>
    <property type="molecule type" value="Genomic_DNA"/>
</dbReference>
<dbReference type="Gene3D" id="3.40.50.150">
    <property type="entry name" value="Vaccinia Virus protein VP39"/>
    <property type="match status" value="1"/>
</dbReference>
<keyword evidence="8" id="KW-1185">Reference proteome</keyword>
<dbReference type="InterPro" id="IPR004159">
    <property type="entry name" value="Put_SAM_MeTrfase"/>
</dbReference>
<evidence type="ECO:0000256" key="2">
    <source>
        <dbReference type="ARBA" id="ARBA00008361"/>
    </source>
</evidence>
<reference evidence="7" key="1">
    <citation type="submission" date="2024-02" db="EMBL/GenBank/DDBJ databases">
        <authorList>
            <consortium name="ELIXIR-Norway"/>
            <consortium name="Elixir Norway"/>
        </authorList>
    </citation>
    <scope>NUCLEOTIDE SEQUENCE</scope>
</reference>
<keyword evidence="6" id="KW-0472">Membrane</keyword>
<keyword evidence="6" id="KW-0808">Transferase</keyword>
<name>A0ABP0TSH3_9BRYO</name>
<protein>
    <recommendedName>
        <fullName evidence="6">Methyltransferase</fullName>
        <ecNumber evidence="6">2.1.1.-</ecNumber>
    </recommendedName>
</protein>
<keyword evidence="6" id="KW-0812">Transmembrane</keyword>
<dbReference type="PANTHER" id="PTHR10108">
    <property type="entry name" value="SAM-DEPENDENT METHYLTRANSFERASE"/>
    <property type="match status" value="1"/>
</dbReference>
<sequence length="630" mass="71132">MGKDKPNSPKIHHFDYARRRRVIWLLTVAGLCCFFYLLGDWQNGGAISSSLALNKASISVADCVSSTLDFGAHHGSPSTNKDGTEVRQFPPCDMKYSEYTPCEDPIRGLNFPREMLAYRERHCPGKDELLKCLIPAPPGYKNPIPWPQSRDYAWYANTPHKELTVEKAIQKWVQFQGEKLYFPGGGTFSTGGAEKYIEDIAALIPINDGTIRTAIDTGCGVASWGAYLLQKDILAMSFAPRDTHVSQIQFALERGVPAILGIMAVHRMPYPARAFDMAHCSRCLIPWGGHDNLYLIEVDRVLRPGGYWILSGPPINWKNHHKGWERTEESLKEEQDTIEDAARRLCWKKVKEEGNLAIWQKPWNHIECVKYHKKNTQVLPHVCSKAEDPDHAWYRKMETCITPLPDAKDKTDIAGGGPLAKWPARLTAIPPRISSGSLPGINAETFIQDTKAWVKRLTYYKVHLIPPLAHGRYRNIMDMNAGLGGFAAALIKDPVWVMNAMPPEAKDNTLGVIYERGLIGTYQNWCEAFSTYPRTYDLIHANGLFSMYQDRCDIVDILLEMDRILRPEGAVLMRDEVDVLTKVMGTTQGMRWECRLADHEDGPFNSEKILVCVKTYWVGEYAPSNSTTSD</sequence>
<evidence type="ECO:0000256" key="5">
    <source>
        <dbReference type="ARBA" id="ARBA00037847"/>
    </source>
</evidence>
<keyword evidence="3 6" id="KW-0489">Methyltransferase</keyword>
<dbReference type="SUPFAM" id="SSF53335">
    <property type="entry name" value="S-adenosyl-L-methionine-dependent methyltransferases"/>
    <property type="match status" value="2"/>
</dbReference>
<keyword evidence="4 6" id="KW-0735">Signal-anchor</keyword>
<comment type="similarity">
    <text evidence="2 6">Belongs to the methyltransferase superfamily.</text>
</comment>
<evidence type="ECO:0000256" key="6">
    <source>
        <dbReference type="RuleBase" id="RU366043"/>
    </source>
</evidence>
<comment type="subcellular location">
    <subcellularLocation>
        <location evidence="5">Endomembrane system</location>
        <topology evidence="5">Single-pass membrane protein</topology>
    </subcellularLocation>
    <subcellularLocation>
        <location evidence="1 6">Membrane</location>
        <topology evidence="1 6">Single-pass type II membrane protein</topology>
    </subcellularLocation>
</comment>
<dbReference type="InterPro" id="IPR029063">
    <property type="entry name" value="SAM-dependent_MTases_sf"/>
</dbReference>
<evidence type="ECO:0000256" key="3">
    <source>
        <dbReference type="ARBA" id="ARBA00022603"/>
    </source>
</evidence>
<proteinExistence type="inferred from homology"/>
<dbReference type="EC" id="2.1.1.-" evidence="6"/>
<dbReference type="Proteomes" id="UP001497512">
    <property type="component" value="Chromosome 14"/>
</dbReference>
<keyword evidence="6" id="KW-1133">Transmembrane helix</keyword>
<dbReference type="Pfam" id="PF03141">
    <property type="entry name" value="Methyltransf_29"/>
    <property type="match status" value="1"/>
</dbReference>